<keyword evidence="1" id="KW-0472">Membrane</keyword>
<keyword evidence="4" id="KW-1185">Reference proteome</keyword>
<feature type="transmembrane region" description="Helical" evidence="1">
    <location>
        <begin position="266"/>
        <end position="283"/>
    </location>
</feature>
<feature type="transmembrane region" description="Helical" evidence="1">
    <location>
        <begin position="208"/>
        <end position="232"/>
    </location>
</feature>
<dbReference type="InterPro" id="IPR037185">
    <property type="entry name" value="EmrE-like"/>
</dbReference>
<dbReference type="RefSeq" id="WP_109516639.1">
    <property type="nucleotide sequence ID" value="NZ_JBHSCH010000030.1"/>
</dbReference>
<dbReference type="EMBL" id="PDOA01000004">
    <property type="protein sequence ID" value="PWC29299.1"/>
    <property type="molecule type" value="Genomic_DNA"/>
</dbReference>
<name>A0A2U1V5V3_9PROT</name>
<feature type="domain" description="EamA" evidence="2">
    <location>
        <begin position="153"/>
        <end position="281"/>
    </location>
</feature>
<dbReference type="InterPro" id="IPR000620">
    <property type="entry name" value="EamA_dom"/>
</dbReference>
<dbReference type="Gene3D" id="1.10.3730.20">
    <property type="match status" value="2"/>
</dbReference>
<gene>
    <name evidence="3" type="ORF">CR165_09020</name>
</gene>
<keyword evidence="1" id="KW-0812">Transmembrane</keyword>
<dbReference type="AlphaFoldDB" id="A0A2U1V5V3"/>
<feature type="transmembrane region" description="Helical" evidence="1">
    <location>
        <begin position="181"/>
        <end position="202"/>
    </location>
</feature>
<dbReference type="Pfam" id="PF00892">
    <property type="entry name" value="EamA"/>
    <property type="match status" value="2"/>
</dbReference>
<proteinExistence type="predicted"/>
<feature type="transmembrane region" description="Helical" evidence="1">
    <location>
        <begin position="97"/>
        <end position="115"/>
    </location>
</feature>
<keyword evidence="1" id="KW-1133">Transmembrane helix</keyword>
<feature type="transmembrane region" description="Helical" evidence="1">
    <location>
        <begin position="239"/>
        <end position="260"/>
    </location>
</feature>
<feature type="domain" description="EamA" evidence="2">
    <location>
        <begin position="7"/>
        <end position="138"/>
    </location>
</feature>
<dbReference type="OrthoDB" id="9812899at2"/>
<protein>
    <submittedName>
        <fullName evidence="3">EamA family transporter</fullName>
    </submittedName>
</protein>
<comment type="caution">
    <text evidence="3">The sequence shown here is derived from an EMBL/GenBank/DDBJ whole genome shotgun (WGS) entry which is preliminary data.</text>
</comment>
<dbReference type="PANTHER" id="PTHR22911">
    <property type="entry name" value="ACYL-MALONYL CONDENSING ENZYME-RELATED"/>
    <property type="match status" value="1"/>
</dbReference>
<dbReference type="SUPFAM" id="SSF103481">
    <property type="entry name" value="Multidrug resistance efflux transporter EmrE"/>
    <property type="match status" value="2"/>
</dbReference>
<dbReference type="PANTHER" id="PTHR22911:SF103">
    <property type="entry name" value="BLR2811 PROTEIN"/>
    <property type="match status" value="1"/>
</dbReference>
<accession>A0A2U1V5V3</accession>
<dbReference type="Proteomes" id="UP000245048">
    <property type="component" value="Unassembled WGS sequence"/>
</dbReference>
<evidence type="ECO:0000313" key="4">
    <source>
        <dbReference type="Proteomes" id="UP000245048"/>
    </source>
</evidence>
<dbReference type="GO" id="GO:0016020">
    <property type="term" value="C:membrane"/>
    <property type="evidence" value="ECO:0007669"/>
    <property type="project" value="InterPro"/>
</dbReference>
<evidence type="ECO:0000259" key="2">
    <source>
        <dbReference type="Pfam" id="PF00892"/>
    </source>
</evidence>
<evidence type="ECO:0000313" key="3">
    <source>
        <dbReference type="EMBL" id="PWC29299.1"/>
    </source>
</evidence>
<feature type="transmembrane region" description="Helical" evidence="1">
    <location>
        <begin position="32"/>
        <end position="53"/>
    </location>
</feature>
<reference evidence="4" key="1">
    <citation type="submission" date="2017-10" db="EMBL/GenBank/DDBJ databases">
        <authorList>
            <person name="Toshchakov S.V."/>
            <person name="Goeva M.A."/>
        </authorList>
    </citation>
    <scope>NUCLEOTIDE SEQUENCE [LARGE SCALE GENOMIC DNA]</scope>
    <source>
        <strain evidence="4">JR1/69-1-13</strain>
    </source>
</reference>
<feature type="transmembrane region" description="Helical" evidence="1">
    <location>
        <begin position="124"/>
        <end position="142"/>
    </location>
</feature>
<sequence>MSATFAGIALQLVAIAFFVAMDTTIKLMTADYAVSQLIFARFAFHILFVALLLRVFTGPLPWRSRALGLQAARSLCLASANFLFSHALAHVPLADATAVNFASPLFTVALAAIWLKETVSPRRWLGVAVGLLGVAVALRPPFLTGGPMPHGALLLPLGTALLYGVYQILTRRLAGVDDPRTTILHTGIAAALVSSVAQPFVWEWPPGAIGWVGLMALGALGAVGHGFLVLAFARAPASLLAPMSYSQLVWAVLASMTVFGDMPDRYTLLGAAIIAVGGVLVALPQRQGRTGGT</sequence>
<feature type="transmembrane region" description="Helical" evidence="1">
    <location>
        <begin position="148"/>
        <end position="169"/>
    </location>
</feature>
<evidence type="ECO:0000256" key="1">
    <source>
        <dbReference type="SAM" id="Phobius"/>
    </source>
</evidence>
<organism evidence="3 4">
    <name type="scientific">Teichococcus aestuarii</name>
    <dbReference type="NCBI Taxonomy" id="568898"/>
    <lineage>
        <taxon>Bacteria</taxon>
        <taxon>Pseudomonadati</taxon>
        <taxon>Pseudomonadota</taxon>
        <taxon>Alphaproteobacteria</taxon>
        <taxon>Acetobacterales</taxon>
        <taxon>Roseomonadaceae</taxon>
        <taxon>Roseomonas</taxon>
    </lineage>
</organism>